<evidence type="ECO:0000256" key="2">
    <source>
        <dbReference type="ARBA" id="ARBA00023125"/>
    </source>
</evidence>
<dbReference type="PRINTS" id="PR00032">
    <property type="entry name" value="HTHARAC"/>
</dbReference>
<dbReference type="InterPro" id="IPR014710">
    <property type="entry name" value="RmlC-like_jellyroll"/>
</dbReference>
<name>A0A7T3RD90_9SPIR</name>
<dbReference type="KEGG" id="tper:IWA51_12200"/>
<dbReference type="GO" id="GO:0043565">
    <property type="term" value="F:sequence-specific DNA binding"/>
    <property type="evidence" value="ECO:0007669"/>
    <property type="project" value="InterPro"/>
</dbReference>
<keyword evidence="7" id="KW-1185">Reference proteome</keyword>
<dbReference type="InterPro" id="IPR020449">
    <property type="entry name" value="Tscrpt_reg_AraC-type_HTH"/>
</dbReference>
<dbReference type="SUPFAM" id="SSF46689">
    <property type="entry name" value="Homeodomain-like"/>
    <property type="match status" value="2"/>
</dbReference>
<proteinExistence type="predicted"/>
<dbReference type="SMART" id="SM00342">
    <property type="entry name" value="HTH_ARAC"/>
    <property type="match status" value="1"/>
</dbReference>
<feature type="region of interest" description="Disordered" evidence="4">
    <location>
        <begin position="1"/>
        <end position="23"/>
    </location>
</feature>
<dbReference type="PANTHER" id="PTHR43280">
    <property type="entry name" value="ARAC-FAMILY TRANSCRIPTIONAL REGULATOR"/>
    <property type="match status" value="1"/>
</dbReference>
<dbReference type="PANTHER" id="PTHR43280:SF28">
    <property type="entry name" value="HTH-TYPE TRANSCRIPTIONAL ACTIVATOR RHAS"/>
    <property type="match status" value="1"/>
</dbReference>
<dbReference type="Pfam" id="PF12833">
    <property type="entry name" value="HTH_18"/>
    <property type="match status" value="1"/>
</dbReference>
<dbReference type="SUPFAM" id="SSF51215">
    <property type="entry name" value="Regulatory protein AraC"/>
    <property type="match status" value="1"/>
</dbReference>
<evidence type="ECO:0000256" key="1">
    <source>
        <dbReference type="ARBA" id="ARBA00023015"/>
    </source>
</evidence>
<dbReference type="InterPro" id="IPR003313">
    <property type="entry name" value="AraC-bd"/>
</dbReference>
<dbReference type="InterPro" id="IPR009057">
    <property type="entry name" value="Homeodomain-like_sf"/>
</dbReference>
<dbReference type="EMBL" id="CP064936">
    <property type="protein sequence ID" value="QQA00994.1"/>
    <property type="molecule type" value="Genomic_DNA"/>
</dbReference>
<feature type="domain" description="HTH araC/xylS-type" evidence="5">
    <location>
        <begin position="202"/>
        <end position="300"/>
    </location>
</feature>
<sequence length="321" mass="37479">MTKVFYEQKADIPKTDSSKPVRETQQRGTIVFPLQYNLCNTENPSYDLWMHWHTEFEIIHIISGTYNISLENHDFHLSKGDLCIIPGKMIHGDAPVKGSSLYESIVFDIELLRLHSFSPDLFINDILNGNTILENQIKFEKDSDFAQTTDILFSVLKGKPNGYDIISAGLLMVLFGLIKKHGLYTEKRIMPAHKRVRSEQLDLVLNLIRKNYDQNLTLEEMSKIAGLSPKYFCRIFREMTERSPIEYLNWFRVNRACALLRETNDKLPDIAFNCGFNDFSYFIKTFRRYKGMTPLKYRNFDPLRDKNSAVELKDDDSQFEE</sequence>
<evidence type="ECO:0000256" key="3">
    <source>
        <dbReference type="ARBA" id="ARBA00023163"/>
    </source>
</evidence>
<dbReference type="Gene3D" id="2.60.120.10">
    <property type="entry name" value="Jelly Rolls"/>
    <property type="match status" value="1"/>
</dbReference>
<protein>
    <submittedName>
        <fullName evidence="6">Helix-turn-helix transcriptional regulator</fullName>
    </submittedName>
</protein>
<evidence type="ECO:0000259" key="5">
    <source>
        <dbReference type="PROSITE" id="PS01124"/>
    </source>
</evidence>
<accession>A0A7T3RD90</accession>
<dbReference type="CDD" id="cd02208">
    <property type="entry name" value="cupin_RmlC-like"/>
    <property type="match status" value="1"/>
</dbReference>
<dbReference type="GO" id="GO:0003700">
    <property type="term" value="F:DNA-binding transcription factor activity"/>
    <property type="evidence" value="ECO:0007669"/>
    <property type="project" value="InterPro"/>
</dbReference>
<dbReference type="Pfam" id="PF02311">
    <property type="entry name" value="AraC_binding"/>
    <property type="match status" value="1"/>
</dbReference>
<dbReference type="Proteomes" id="UP000595224">
    <property type="component" value="Chromosome"/>
</dbReference>
<evidence type="ECO:0000313" key="6">
    <source>
        <dbReference type="EMBL" id="QQA00994.1"/>
    </source>
</evidence>
<organism evidence="6 7">
    <name type="scientific">Treponema peruense</name>
    <dbReference type="NCBI Taxonomy" id="2787628"/>
    <lineage>
        <taxon>Bacteria</taxon>
        <taxon>Pseudomonadati</taxon>
        <taxon>Spirochaetota</taxon>
        <taxon>Spirochaetia</taxon>
        <taxon>Spirochaetales</taxon>
        <taxon>Treponemataceae</taxon>
        <taxon>Treponema</taxon>
    </lineage>
</organism>
<dbReference type="Gene3D" id="1.10.10.60">
    <property type="entry name" value="Homeodomain-like"/>
    <property type="match status" value="2"/>
</dbReference>
<keyword evidence="1" id="KW-0805">Transcription regulation</keyword>
<dbReference type="AlphaFoldDB" id="A0A7T3RD90"/>
<gene>
    <name evidence="6" type="ORF">IWA51_12200</name>
</gene>
<dbReference type="PROSITE" id="PS01124">
    <property type="entry name" value="HTH_ARAC_FAMILY_2"/>
    <property type="match status" value="1"/>
</dbReference>
<dbReference type="PROSITE" id="PS00041">
    <property type="entry name" value="HTH_ARAC_FAMILY_1"/>
    <property type="match status" value="1"/>
</dbReference>
<evidence type="ECO:0000313" key="7">
    <source>
        <dbReference type="Proteomes" id="UP000595224"/>
    </source>
</evidence>
<keyword evidence="3" id="KW-0804">Transcription</keyword>
<dbReference type="InterPro" id="IPR037923">
    <property type="entry name" value="HTH-like"/>
</dbReference>
<dbReference type="InterPro" id="IPR018060">
    <property type="entry name" value="HTH_AraC"/>
</dbReference>
<keyword evidence="2" id="KW-0238">DNA-binding</keyword>
<evidence type="ECO:0000256" key="4">
    <source>
        <dbReference type="SAM" id="MobiDB-lite"/>
    </source>
</evidence>
<reference evidence="6 7" key="1">
    <citation type="submission" date="2020-11" db="EMBL/GenBank/DDBJ databases">
        <title>Treponema Peruensis nv. sp., first commensal Treponema isolated from human feces.</title>
        <authorList>
            <person name="Belkhou C."/>
            <person name="Raes J."/>
        </authorList>
    </citation>
    <scope>NUCLEOTIDE SEQUENCE [LARGE SCALE GENOMIC DNA]</scope>
    <source>
        <strain evidence="6 7">RCC2812</strain>
    </source>
</reference>
<dbReference type="InterPro" id="IPR018062">
    <property type="entry name" value="HTH_AraC-typ_CS"/>
</dbReference>
<dbReference type="RefSeq" id="WP_198442604.1">
    <property type="nucleotide sequence ID" value="NZ_CBCSHE010000005.1"/>
</dbReference>